<protein>
    <submittedName>
        <fullName evidence="2">Alpha/beta hydrolase</fullName>
    </submittedName>
</protein>
<dbReference type="PANTHER" id="PTHR43194">
    <property type="entry name" value="HYDROLASE ALPHA/BETA FOLD FAMILY"/>
    <property type="match status" value="1"/>
</dbReference>
<dbReference type="GO" id="GO:0016787">
    <property type="term" value="F:hydrolase activity"/>
    <property type="evidence" value="ECO:0007669"/>
    <property type="project" value="UniProtKB-KW"/>
</dbReference>
<dbReference type="Pfam" id="PF00561">
    <property type="entry name" value="Abhydrolase_1"/>
    <property type="match status" value="1"/>
</dbReference>
<dbReference type="InterPro" id="IPR050228">
    <property type="entry name" value="Carboxylesterase_BioH"/>
</dbReference>
<feature type="domain" description="AB hydrolase-1" evidence="1">
    <location>
        <begin position="52"/>
        <end position="132"/>
    </location>
</feature>
<dbReference type="SUPFAM" id="SSF53474">
    <property type="entry name" value="alpha/beta-Hydrolases"/>
    <property type="match status" value="1"/>
</dbReference>
<proteinExistence type="predicted"/>
<keyword evidence="2" id="KW-0378">Hydrolase</keyword>
<accession>A0A937UV58</accession>
<dbReference type="AlphaFoldDB" id="A0A937UV58"/>
<dbReference type="EMBL" id="JAEACQ010000289">
    <property type="protein sequence ID" value="MBL7631906.1"/>
    <property type="molecule type" value="Genomic_DNA"/>
</dbReference>
<dbReference type="InterPro" id="IPR029058">
    <property type="entry name" value="AB_hydrolase_fold"/>
</dbReference>
<evidence type="ECO:0000259" key="1">
    <source>
        <dbReference type="Pfam" id="PF00561"/>
    </source>
</evidence>
<keyword evidence="3" id="KW-1185">Reference proteome</keyword>
<comment type="caution">
    <text evidence="2">The sequence shown here is derived from an EMBL/GenBank/DDBJ whole genome shotgun (WGS) entry which is preliminary data.</text>
</comment>
<evidence type="ECO:0000313" key="3">
    <source>
        <dbReference type="Proteomes" id="UP000604475"/>
    </source>
</evidence>
<dbReference type="PANTHER" id="PTHR43194:SF5">
    <property type="entry name" value="PIMELOYL-[ACYL-CARRIER PROTEIN] METHYL ESTER ESTERASE"/>
    <property type="match status" value="1"/>
</dbReference>
<name>A0A937UV58_9ACTN</name>
<sequence>MADRSPAAVRTSYASVDGLRIAYQLIGDDRGDGRLWVITTGGRFTKETPGVRALAEALAVDGDRVLVWDRPNCGESDVRFAGETEPEMQADALAALLAHLDLGPAVLAGATVGTRVSLLTAARHPEVAAGLALWWLSGGPMGLMILGNVYYTASITAAWTRDMAAVADLPDWAGSIAGNPANRQRILDQDRDEFLATLQRWMQAYCPRPAEQVPGLSDDAARAITVPTLVFRGGASDPFHPRLTSEAVAALLPNASLVEPPWGDREYLERQAEAQTAGGLFVRWPLLAPTLRKWAAEALGG</sequence>
<dbReference type="Proteomes" id="UP000604475">
    <property type="component" value="Unassembled WGS sequence"/>
</dbReference>
<organism evidence="2 3">
    <name type="scientific">Frankia nepalensis</name>
    <dbReference type="NCBI Taxonomy" id="1836974"/>
    <lineage>
        <taxon>Bacteria</taxon>
        <taxon>Bacillati</taxon>
        <taxon>Actinomycetota</taxon>
        <taxon>Actinomycetes</taxon>
        <taxon>Frankiales</taxon>
        <taxon>Frankiaceae</taxon>
        <taxon>Frankia</taxon>
    </lineage>
</organism>
<dbReference type="InterPro" id="IPR000073">
    <property type="entry name" value="AB_hydrolase_1"/>
</dbReference>
<reference evidence="2" key="1">
    <citation type="submission" date="2020-12" db="EMBL/GenBank/DDBJ databases">
        <title>Genomic characterization of non-nitrogen-fixing Frankia strains.</title>
        <authorList>
            <person name="Carlos-Shanley C."/>
            <person name="Guerra T."/>
            <person name="Hahn D."/>
        </authorList>
    </citation>
    <scope>NUCLEOTIDE SEQUENCE</scope>
    <source>
        <strain evidence="2">CN6</strain>
    </source>
</reference>
<evidence type="ECO:0000313" key="2">
    <source>
        <dbReference type="EMBL" id="MBL7631906.1"/>
    </source>
</evidence>
<dbReference type="Gene3D" id="3.40.50.1820">
    <property type="entry name" value="alpha/beta hydrolase"/>
    <property type="match status" value="1"/>
</dbReference>
<dbReference type="RefSeq" id="WP_203007135.1">
    <property type="nucleotide sequence ID" value="NZ_JADWYU010000109.1"/>
</dbReference>
<gene>
    <name evidence="2" type="ORF">I7412_33055</name>
</gene>